<gene>
    <name evidence="2" type="ORF">Asi03nite_48950</name>
</gene>
<keyword evidence="3" id="KW-1185">Reference proteome</keyword>
<organism evidence="2 3">
    <name type="scientific">Actinoplanes siamensis</name>
    <dbReference type="NCBI Taxonomy" id="1223317"/>
    <lineage>
        <taxon>Bacteria</taxon>
        <taxon>Bacillati</taxon>
        <taxon>Actinomycetota</taxon>
        <taxon>Actinomycetes</taxon>
        <taxon>Micromonosporales</taxon>
        <taxon>Micromonosporaceae</taxon>
        <taxon>Actinoplanes</taxon>
    </lineage>
</organism>
<dbReference type="AlphaFoldDB" id="A0A919TM69"/>
<name>A0A919TM69_9ACTN</name>
<sequence length="80" mass="8459">MATKNEESGRRTAEAMRATAEELEQVEATMHDSARTLPDPAARARLHGVANEVTATAADIDHRADGLPAGCRGSDPDYGP</sequence>
<dbReference type="EMBL" id="BOMW01000047">
    <property type="protein sequence ID" value="GIF07357.1"/>
    <property type="molecule type" value="Genomic_DNA"/>
</dbReference>
<evidence type="ECO:0000313" key="2">
    <source>
        <dbReference type="EMBL" id="GIF07357.1"/>
    </source>
</evidence>
<protein>
    <submittedName>
        <fullName evidence="2">Uncharacterized protein</fullName>
    </submittedName>
</protein>
<dbReference type="RefSeq" id="WP_203682753.1">
    <property type="nucleotide sequence ID" value="NZ_BOMW01000047.1"/>
</dbReference>
<dbReference type="Proteomes" id="UP000629619">
    <property type="component" value="Unassembled WGS sequence"/>
</dbReference>
<proteinExistence type="predicted"/>
<reference evidence="2" key="1">
    <citation type="submission" date="2021-01" db="EMBL/GenBank/DDBJ databases">
        <title>Whole genome shotgun sequence of Actinoplanes siamensis NBRC 109076.</title>
        <authorList>
            <person name="Komaki H."/>
            <person name="Tamura T."/>
        </authorList>
    </citation>
    <scope>NUCLEOTIDE SEQUENCE</scope>
    <source>
        <strain evidence="2">NBRC 109076</strain>
    </source>
</reference>
<evidence type="ECO:0000313" key="3">
    <source>
        <dbReference type="Proteomes" id="UP000629619"/>
    </source>
</evidence>
<accession>A0A919TM69</accession>
<comment type="caution">
    <text evidence="2">The sequence shown here is derived from an EMBL/GenBank/DDBJ whole genome shotgun (WGS) entry which is preliminary data.</text>
</comment>
<evidence type="ECO:0000256" key="1">
    <source>
        <dbReference type="SAM" id="MobiDB-lite"/>
    </source>
</evidence>
<feature type="region of interest" description="Disordered" evidence="1">
    <location>
        <begin position="61"/>
        <end position="80"/>
    </location>
</feature>